<dbReference type="Pfam" id="PF13410">
    <property type="entry name" value="GST_C_2"/>
    <property type="match status" value="1"/>
</dbReference>
<dbReference type="CDD" id="cd03045">
    <property type="entry name" value="GST_N_Delta_Epsilon"/>
    <property type="match status" value="1"/>
</dbReference>
<evidence type="ECO:0000313" key="5">
    <source>
        <dbReference type="EMBL" id="VEN63248.1"/>
    </source>
</evidence>
<dbReference type="GO" id="GO:0004364">
    <property type="term" value="F:glutathione transferase activity"/>
    <property type="evidence" value="ECO:0007669"/>
    <property type="project" value="TreeGrafter"/>
</dbReference>
<dbReference type="AlphaFoldDB" id="A0A653DSS4"/>
<feature type="signal peptide" evidence="2">
    <location>
        <begin position="1"/>
        <end position="23"/>
    </location>
</feature>
<dbReference type="FunFam" id="1.20.1050.10:FF:000007">
    <property type="entry name" value="Glutathione S-transferase 1-1"/>
    <property type="match status" value="1"/>
</dbReference>
<accession>A0A653DSS4</accession>
<dbReference type="FunFam" id="3.40.30.10:FF:000034">
    <property type="entry name" value="glutathione S-transferase 1"/>
    <property type="match status" value="1"/>
</dbReference>
<dbReference type="GO" id="GO:0006749">
    <property type="term" value="P:glutathione metabolic process"/>
    <property type="evidence" value="ECO:0007669"/>
    <property type="project" value="TreeGrafter"/>
</dbReference>
<evidence type="ECO:0000259" key="4">
    <source>
        <dbReference type="PROSITE" id="PS50405"/>
    </source>
</evidence>
<dbReference type="OrthoDB" id="2309723at2759"/>
<dbReference type="CDD" id="cd03177">
    <property type="entry name" value="GST_C_Delta_Epsilon"/>
    <property type="match status" value="1"/>
</dbReference>
<dbReference type="SMR" id="A0A653DSS4"/>
<dbReference type="PROSITE" id="PS50405">
    <property type="entry name" value="GST_CTER"/>
    <property type="match status" value="1"/>
</dbReference>
<dbReference type="SUPFAM" id="SSF52833">
    <property type="entry name" value="Thioredoxin-like"/>
    <property type="match status" value="1"/>
</dbReference>
<feature type="chain" id="PRO_5024884602" evidence="2">
    <location>
        <begin position="24"/>
        <end position="242"/>
    </location>
</feature>
<dbReference type="PROSITE" id="PS50404">
    <property type="entry name" value="GST_NTER"/>
    <property type="match status" value="1"/>
</dbReference>
<evidence type="ECO:0000256" key="2">
    <source>
        <dbReference type="SAM" id="SignalP"/>
    </source>
</evidence>
<dbReference type="SFLD" id="SFLDS00019">
    <property type="entry name" value="Glutathione_Transferase_(cytos"/>
    <property type="match status" value="1"/>
</dbReference>
<evidence type="ECO:0000313" key="6">
    <source>
        <dbReference type="Proteomes" id="UP000410492"/>
    </source>
</evidence>
<keyword evidence="6" id="KW-1185">Reference proteome</keyword>
<feature type="domain" description="GST N-terminal" evidence="3">
    <location>
        <begin position="25"/>
        <end position="106"/>
    </location>
</feature>
<feature type="domain" description="GST C-terminal" evidence="4">
    <location>
        <begin position="112"/>
        <end position="236"/>
    </location>
</feature>
<proteinExistence type="predicted"/>
<dbReference type="InterPro" id="IPR004045">
    <property type="entry name" value="Glutathione_S-Trfase_N"/>
</dbReference>
<gene>
    <name evidence="5" type="ORF">CALMAC_LOCUS20129</name>
</gene>
<protein>
    <submittedName>
        <fullName evidence="5">Uncharacterized protein</fullName>
    </submittedName>
</protein>
<dbReference type="Proteomes" id="UP000410492">
    <property type="component" value="Unassembled WGS sequence"/>
</dbReference>
<sequence length="242" mass="27042">MRALHLIPLLCILYISSFSETMAENTIDIYYFPMSPPARSALMTMKVLGLKYNIKTVNIPEGEQMNPDFIKINPLHQIPVINDGGFILSDSVAILKYLVDSYAKDDSLFPKDPKTGAITLQRMLFISTYMFPRMGDYMAGVIFHGGADDPEKAKKLEEAISHLNNYIGDNHWVAGDKMTVADIIAIANVATVDASGVYDLKAYPNLWQWYERTKEALSSAGYEEVIQKGAEMFGQAFKSALH</sequence>
<dbReference type="SFLD" id="SFLDG00358">
    <property type="entry name" value="Main_(cytGST)"/>
    <property type="match status" value="1"/>
</dbReference>
<evidence type="ECO:0000256" key="1">
    <source>
        <dbReference type="ARBA" id="ARBA00011738"/>
    </source>
</evidence>
<dbReference type="Pfam" id="PF02798">
    <property type="entry name" value="GST_N"/>
    <property type="match status" value="1"/>
</dbReference>
<keyword evidence="2" id="KW-0732">Signal</keyword>
<dbReference type="SFLD" id="SFLDG01153">
    <property type="entry name" value="Main.4:_Theta-like"/>
    <property type="match status" value="1"/>
</dbReference>
<dbReference type="EMBL" id="CAACVG010014480">
    <property type="protein sequence ID" value="VEN63248.1"/>
    <property type="molecule type" value="Genomic_DNA"/>
</dbReference>
<dbReference type="InterPro" id="IPR036249">
    <property type="entry name" value="Thioredoxin-like_sf"/>
</dbReference>
<organism evidence="5 6">
    <name type="scientific">Callosobruchus maculatus</name>
    <name type="common">Southern cowpea weevil</name>
    <name type="synonym">Pulse bruchid</name>
    <dbReference type="NCBI Taxonomy" id="64391"/>
    <lineage>
        <taxon>Eukaryota</taxon>
        <taxon>Metazoa</taxon>
        <taxon>Ecdysozoa</taxon>
        <taxon>Arthropoda</taxon>
        <taxon>Hexapoda</taxon>
        <taxon>Insecta</taxon>
        <taxon>Pterygota</taxon>
        <taxon>Neoptera</taxon>
        <taxon>Endopterygota</taxon>
        <taxon>Coleoptera</taxon>
        <taxon>Polyphaga</taxon>
        <taxon>Cucujiformia</taxon>
        <taxon>Chrysomeloidea</taxon>
        <taxon>Chrysomelidae</taxon>
        <taxon>Bruchinae</taxon>
        <taxon>Bruchini</taxon>
        <taxon>Callosobruchus</taxon>
    </lineage>
</organism>
<evidence type="ECO:0000259" key="3">
    <source>
        <dbReference type="PROSITE" id="PS50404"/>
    </source>
</evidence>
<dbReference type="PANTHER" id="PTHR43969:SF9">
    <property type="entry name" value="GLUTATHIONE S TRANSFERASE D10, ISOFORM A-RELATED"/>
    <property type="match status" value="1"/>
</dbReference>
<name>A0A653DSS4_CALMS</name>
<dbReference type="SUPFAM" id="SSF47616">
    <property type="entry name" value="GST C-terminal domain-like"/>
    <property type="match status" value="1"/>
</dbReference>
<comment type="subunit">
    <text evidence="1">Homodimer.</text>
</comment>
<dbReference type="Gene3D" id="3.40.30.10">
    <property type="entry name" value="Glutaredoxin"/>
    <property type="match status" value="1"/>
</dbReference>
<dbReference type="InterPro" id="IPR040079">
    <property type="entry name" value="Glutathione_S-Trfase"/>
</dbReference>
<dbReference type="PANTHER" id="PTHR43969">
    <property type="entry name" value="GLUTATHIONE S TRANSFERASE D10, ISOFORM A-RELATED"/>
    <property type="match status" value="1"/>
</dbReference>
<reference evidence="5 6" key="1">
    <citation type="submission" date="2019-01" db="EMBL/GenBank/DDBJ databases">
        <authorList>
            <person name="Sayadi A."/>
        </authorList>
    </citation>
    <scope>NUCLEOTIDE SEQUENCE [LARGE SCALE GENOMIC DNA]</scope>
</reference>
<dbReference type="InterPro" id="IPR036282">
    <property type="entry name" value="Glutathione-S-Trfase_C_sf"/>
</dbReference>
<dbReference type="Gene3D" id="1.20.1050.10">
    <property type="match status" value="1"/>
</dbReference>
<dbReference type="InterPro" id="IPR010987">
    <property type="entry name" value="Glutathione-S-Trfase_C-like"/>
</dbReference>